<keyword evidence="1" id="KW-1133">Transmembrane helix</keyword>
<dbReference type="RefSeq" id="WP_146308803.1">
    <property type="nucleotide sequence ID" value="NZ_CP041663.1"/>
</dbReference>
<sequence length="501" mass="58822">MKKFNKNNMKYAALGGGILFFEFILMVAEIASGGLPDKRSLILASARKYRGNYETTSNIAKLFIEKDISYTLDNQYGKYLSEIGFEIDYNKVKEINVNDVNLENINEFISFKYPETEFRVKEIQKFEKLGRVIAWVYPSNIITDFSYFKPVFIIIDGFMTNKDFKYINNDNLLKNLNSFKITNNELNQSSFANGIFIDYEINNDGYPTKWYFLTNIHPLNIFSNKNNYELTNQYLNENFEYDSEFYLSNNGEFHRIENPRIVFMGFDVFKSDLSYLSFEKNQEIEDMLDVCVFEVDFKNQEEARKFTSISELDKYRWFSNSNLNFKAFEEMNTQTDLFNLEENTIVKVSEKTNVHILQNKENLSTNLMVYNNLISKNQVLNVNNKKYLDITTSLGFSQTSYGLGSSGSVIYKDNFVALKTGDYRNSEIGLYTPLQWDNIQEFKNNIVDKLSNLKIFNLLNLESYDLIYGNKQTQKNWYLKSLKQIKPNIKTYLSMKEDKND</sequence>
<dbReference type="OrthoDB" id="399963at2"/>
<accession>A0A5B8JAK7</accession>
<gene>
    <name evidence="2" type="ORF">FOY43_01500</name>
</gene>
<dbReference type="Proteomes" id="UP000317512">
    <property type="component" value="Chromosome"/>
</dbReference>
<evidence type="ECO:0000313" key="2">
    <source>
        <dbReference type="EMBL" id="QDY88336.1"/>
    </source>
</evidence>
<name>A0A5B8JAK7_9MOLU</name>
<evidence type="ECO:0000313" key="3">
    <source>
        <dbReference type="Proteomes" id="UP000317512"/>
    </source>
</evidence>
<organism evidence="2 3">
    <name type="scientific">Mycoplasma anserisalpingitidis</name>
    <dbReference type="NCBI Taxonomy" id="519450"/>
    <lineage>
        <taxon>Bacteria</taxon>
        <taxon>Bacillati</taxon>
        <taxon>Mycoplasmatota</taxon>
        <taxon>Mollicutes</taxon>
        <taxon>Mycoplasmataceae</taxon>
        <taxon>Mycoplasma</taxon>
    </lineage>
</organism>
<dbReference type="EMBL" id="CP041663">
    <property type="protein sequence ID" value="QDY88336.1"/>
    <property type="molecule type" value="Genomic_DNA"/>
</dbReference>
<reference evidence="3" key="1">
    <citation type="submission" date="2019-07" db="EMBL/GenBank/DDBJ databases">
        <title>Complete genome sequences of three Mycoplasma sp. 1220 strains.</title>
        <authorList>
            <person name="Grozner D."/>
            <person name="Forro B."/>
            <person name="Kovacs A.B."/>
            <person name="Marton S."/>
            <person name="Banyai K."/>
            <person name="Kreizinger Z."/>
            <person name="Sulyok K.M."/>
            <person name="Gyuranecz M."/>
        </authorList>
    </citation>
    <scope>NUCLEOTIDE SEQUENCE [LARGE SCALE GENOMIC DNA]</scope>
    <source>
        <strain evidence="3">MYCAV93</strain>
    </source>
</reference>
<evidence type="ECO:0000256" key="1">
    <source>
        <dbReference type="SAM" id="Phobius"/>
    </source>
</evidence>
<feature type="transmembrane region" description="Helical" evidence="1">
    <location>
        <begin position="12"/>
        <end position="35"/>
    </location>
</feature>
<keyword evidence="1" id="KW-0812">Transmembrane</keyword>
<keyword evidence="1" id="KW-0472">Membrane</keyword>
<dbReference type="AlphaFoldDB" id="A0A5B8JAK7"/>
<protein>
    <submittedName>
        <fullName evidence="2">Uncharacterized protein</fullName>
    </submittedName>
</protein>
<proteinExistence type="predicted"/>